<sequence length="145" mass="17125">MQIDQNSSWLCEIEKEPKNFTCIQEICQKMFTHVRSVKNKADKEDLSQYIKEKEEAHASGAVERAYDLYPKGAQLKPNSQVVVVKENLALGKVGDNWTKYHPEWRPTKARRFIDSRIERNDEGCQVDDNYVEWKEVKKFQQEMTR</sequence>
<accession>A0A9N9BZB5</accession>
<dbReference type="AlphaFoldDB" id="A0A9N9BZB5"/>
<comment type="caution">
    <text evidence="1">The sequence shown here is derived from an EMBL/GenBank/DDBJ whole genome shotgun (WGS) entry which is preliminary data.</text>
</comment>
<name>A0A9N9BZB5_9GLOM</name>
<organism evidence="1 2">
    <name type="scientific">Paraglomus occultum</name>
    <dbReference type="NCBI Taxonomy" id="144539"/>
    <lineage>
        <taxon>Eukaryota</taxon>
        <taxon>Fungi</taxon>
        <taxon>Fungi incertae sedis</taxon>
        <taxon>Mucoromycota</taxon>
        <taxon>Glomeromycotina</taxon>
        <taxon>Glomeromycetes</taxon>
        <taxon>Paraglomerales</taxon>
        <taxon>Paraglomeraceae</taxon>
        <taxon>Paraglomus</taxon>
    </lineage>
</organism>
<gene>
    <name evidence="1" type="ORF">POCULU_LOCUS6596</name>
</gene>
<dbReference type="Proteomes" id="UP000789572">
    <property type="component" value="Unassembled WGS sequence"/>
</dbReference>
<protein>
    <submittedName>
        <fullName evidence="1">8483_t:CDS:1</fullName>
    </submittedName>
</protein>
<evidence type="ECO:0000313" key="1">
    <source>
        <dbReference type="EMBL" id="CAG8583230.1"/>
    </source>
</evidence>
<proteinExistence type="predicted"/>
<dbReference type="EMBL" id="CAJVPJ010001250">
    <property type="protein sequence ID" value="CAG8583230.1"/>
    <property type="molecule type" value="Genomic_DNA"/>
</dbReference>
<reference evidence="1" key="1">
    <citation type="submission" date="2021-06" db="EMBL/GenBank/DDBJ databases">
        <authorList>
            <person name="Kallberg Y."/>
            <person name="Tangrot J."/>
            <person name="Rosling A."/>
        </authorList>
    </citation>
    <scope>NUCLEOTIDE SEQUENCE</scope>
    <source>
        <strain evidence="1">IA702</strain>
    </source>
</reference>
<keyword evidence="2" id="KW-1185">Reference proteome</keyword>
<evidence type="ECO:0000313" key="2">
    <source>
        <dbReference type="Proteomes" id="UP000789572"/>
    </source>
</evidence>